<evidence type="ECO:0000256" key="1">
    <source>
        <dbReference type="SAM" id="Phobius"/>
    </source>
</evidence>
<dbReference type="KEGG" id="sjv:SJAV_18910"/>
<sequence>MNGEIHNLVLLYIVYIIIMTITVTISFEFALKNKLGYLFLLMSYITTVVFLVLVSPSDLILTLLISVYFWLIMQLSYNLGKYKFAIVSSLIFQEIVMSLLYYAIVRNNLTNALYSLYFYGTDIPSFSLSISQIVVPAILEVVNSFMFFLMIFPEIAYLSYKFKNRDILLLSLLIFAGPNIASEMTHSILPLSHDPINEASVLELLLSLFLSVYFSYRYIKGKISLFYYLLFGLITLSLSVTEFYYSLTINEIPYALITLVSLSILFYYVDRKSENIKVIPHFTLIPSIAELFFGASVAYFYNLIPATYALSFSSFIISLIPTIYYYFSKFEYK</sequence>
<evidence type="ECO:0000313" key="2">
    <source>
        <dbReference type="EMBL" id="BFH73947.1"/>
    </source>
</evidence>
<dbReference type="GeneID" id="92354843"/>
<feature type="transmembrane region" description="Helical" evidence="1">
    <location>
        <begin position="252"/>
        <end position="269"/>
    </location>
</feature>
<protein>
    <submittedName>
        <fullName evidence="2">Uncharacterized protein</fullName>
    </submittedName>
</protein>
<keyword evidence="1" id="KW-0812">Transmembrane</keyword>
<feature type="transmembrane region" description="Helical" evidence="1">
    <location>
        <begin position="12"/>
        <end position="30"/>
    </location>
</feature>
<gene>
    <name evidence="2" type="ORF">SJAV_18910</name>
</gene>
<proteinExistence type="predicted"/>
<accession>A0AAT9GT03</accession>
<dbReference type="RefSeq" id="WP_369609499.1">
    <property type="nucleotide sequence ID" value="NZ_AP031322.1"/>
</dbReference>
<reference evidence="2" key="1">
    <citation type="submission" date="2024-03" db="EMBL/GenBank/DDBJ databases">
        <title>Complete genome sequence of Sulfurisphaera javensis strain KD-1.</title>
        <authorList>
            <person name="Sakai H."/>
            <person name="Nur N."/>
            <person name="Suwanto A."/>
            <person name="Kurosawa N."/>
        </authorList>
    </citation>
    <scope>NUCLEOTIDE SEQUENCE</scope>
    <source>
        <strain evidence="2">KD-1</strain>
    </source>
</reference>
<dbReference type="AlphaFoldDB" id="A0AAT9GT03"/>
<feature type="transmembrane region" description="Helical" evidence="1">
    <location>
        <begin position="125"/>
        <end position="152"/>
    </location>
</feature>
<feature type="transmembrane region" description="Helical" evidence="1">
    <location>
        <begin position="281"/>
        <end position="301"/>
    </location>
</feature>
<keyword evidence="1" id="KW-0472">Membrane</keyword>
<feature type="transmembrane region" description="Helical" evidence="1">
    <location>
        <begin position="201"/>
        <end position="219"/>
    </location>
</feature>
<feature type="transmembrane region" description="Helical" evidence="1">
    <location>
        <begin position="84"/>
        <end position="105"/>
    </location>
</feature>
<feature type="transmembrane region" description="Helical" evidence="1">
    <location>
        <begin position="226"/>
        <end position="246"/>
    </location>
</feature>
<feature type="transmembrane region" description="Helical" evidence="1">
    <location>
        <begin position="307"/>
        <end position="327"/>
    </location>
</feature>
<organism evidence="2">
    <name type="scientific">Sulfurisphaera javensis</name>
    <dbReference type="NCBI Taxonomy" id="2049879"/>
    <lineage>
        <taxon>Archaea</taxon>
        <taxon>Thermoproteota</taxon>
        <taxon>Thermoprotei</taxon>
        <taxon>Sulfolobales</taxon>
        <taxon>Sulfolobaceae</taxon>
        <taxon>Sulfurisphaera</taxon>
    </lineage>
</organism>
<name>A0AAT9GT03_9CREN</name>
<feature type="transmembrane region" description="Helical" evidence="1">
    <location>
        <begin position="164"/>
        <end position="181"/>
    </location>
</feature>
<dbReference type="EMBL" id="AP031322">
    <property type="protein sequence ID" value="BFH73947.1"/>
    <property type="molecule type" value="Genomic_DNA"/>
</dbReference>
<keyword evidence="1" id="KW-1133">Transmembrane helix</keyword>
<feature type="transmembrane region" description="Helical" evidence="1">
    <location>
        <begin position="60"/>
        <end position="77"/>
    </location>
</feature>